<name>A0ABS9UE41_9BACL</name>
<gene>
    <name evidence="7" type="ORF">LZ480_11910</name>
</gene>
<evidence type="ECO:0000256" key="6">
    <source>
        <dbReference type="SAM" id="Phobius"/>
    </source>
</evidence>
<dbReference type="EMBL" id="JAKZFC010000004">
    <property type="protein sequence ID" value="MCH7322597.1"/>
    <property type="molecule type" value="Genomic_DNA"/>
</dbReference>
<comment type="caution">
    <text evidence="7">The sequence shown here is derived from an EMBL/GenBank/DDBJ whole genome shotgun (WGS) entry which is preliminary data.</text>
</comment>
<dbReference type="PANTHER" id="PTHR20855:SF129">
    <property type="entry name" value="HEMOLYSIN-3 HOMOLOG"/>
    <property type="match status" value="1"/>
</dbReference>
<protein>
    <submittedName>
        <fullName evidence="7">Hemolysin III family protein</fullName>
    </submittedName>
</protein>
<feature type="transmembrane region" description="Helical" evidence="6">
    <location>
        <begin position="165"/>
        <end position="185"/>
    </location>
</feature>
<comment type="similarity">
    <text evidence="2">Belongs to the UPF0073 (Hly-III) family.</text>
</comment>
<accession>A0ABS9UE41</accession>
<dbReference type="InterPro" id="IPR004254">
    <property type="entry name" value="AdipoR/HlyIII-related"/>
</dbReference>
<keyword evidence="3 6" id="KW-0812">Transmembrane</keyword>
<evidence type="ECO:0000256" key="2">
    <source>
        <dbReference type="ARBA" id="ARBA00008488"/>
    </source>
</evidence>
<dbReference type="NCBIfam" id="TIGR01065">
    <property type="entry name" value="hlyIII"/>
    <property type="match status" value="1"/>
</dbReference>
<feature type="transmembrane region" description="Helical" evidence="6">
    <location>
        <begin position="82"/>
        <end position="104"/>
    </location>
</feature>
<dbReference type="RefSeq" id="WP_241369666.1">
    <property type="nucleotide sequence ID" value="NZ_JAKZFC010000004.1"/>
</dbReference>
<feature type="transmembrane region" description="Helical" evidence="6">
    <location>
        <begin position="192"/>
        <end position="212"/>
    </location>
</feature>
<feature type="transmembrane region" description="Helical" evidence="6">
    <location>
        <begin position="110"/>
        <end position="130"/>
    </location>
</feature>
<keyword evidence="8" id="KW-1185">Reference proteome</keyword>
<evidence type="ECO:0000256" key="1">
    <source>
        <dbReference type="ARBA" id="ARBA00004127"/>
    </source>
</evidence>
<comment type="subcellular location">
    <subcellularLocation>
        <location evidence="1">Endomembrane system</location>
        <topology evidence="1">Multi-pass membrane protein</topology>
    </subcellularLocation>
</comment>
<keyword evidence="5 6" id="KW-0472">Membrane</keyword>
<feature type="transmembrane region" description="Helical" evidence="6">
    <location>
        <begin position="20"/>
        <end position="42"/>
    </location>
</feature>
<proteinExistence type="inferred from homology"/>
<feature type="transmembrane region" description="Helical" evidence="6">
    <location>
        <begin position="137"/>
        <end position="159"/>
    </location>
</feature>
<evidence type="ECO:0000313" key="8">
    <source>
        <dbReference type="Proteomes" id="UP001316087"/>
    </source>
</evidence>
<evidence type="ECO:0000256" key="5">
    <source>
        <dbReference type="ARBA" id="ARBA00023136"/>
    </source>
</evidence>
<dbReference type="Proteomes" id="UP001316087">
    <property type="component" value="Unassembled WGS sequence"/>
</dbReference>
<evidence type="ECO:0000256" key="4">
    <source>
        <dbReference type="ARBA" id="ARBA00022989"/>
    </source>
</evidence>
<keyword evidence="4 6" id="KW-1133">Transmembrane helix</keyword>
<dbReference type="Pfam" id="PF03006">
    <property type="entry name" value="HlyIII"/>
    <property type="match status" value="1"/>
</dbReference>
<sequence length="213" mass="24335">MQTIEAFDYKTLKEERWNAITHGIGLLLYIPICILLIIYAAQNGSAKQITAFSIFGASLILLFLMSTLLHSMPEKYKRVFSILDHSSIYILIAGTYTPFLLIAIDGVLGIVMLCVIWTIAILGVVFKFLFIHRFERFSLALYIVMGWLIIFLIRPLYSYLTFDGFMLLLAGGVLFTFGSIFYMWTKLPYNHAIWHLFVIAGCGCMVGCVYFYL</sequence>
<dbReference type="PANTHER" id="PTHR20855">
    <property type="entry name" value="ADIPOR/PROGESTIN RECEPTOR-RELATED"/>
    <property type="match status" value="1"/>
</dbReference>
<organism evidence="7 8">
    <name type="scientific">Solibacillus palustris</name>
    <dbReference type="NCBI Taxonomy" id="2908203"/>
    <lineage>
        <taxon>Bacteria</taxon>
        <taxon>Bacillati</taxon>
        <taxon>Bacillota</taxon>
        <taxon>Bacilli</taxon>
        <taxon>Bacillales</taxon>
        <taxon>Caryophanaceae</taxon>
        <taxon>Solibacillus</taxon>
    </lineage>
</organism>
<evidence type="ECO:0000256" key="3">
    <source>
        <dbReference type="ARBA" id="ARBA00022692"/>
    </source>
</evidence>
<reference evidence="7 8" key="1">
    <citation type="submission" date="2022-03" db="EMBL/GenBank/DDBJ databases">
        <authorList>
            <person name="Jo J.-H."/>
            <person name="Im W.-T."/>
        </authorList>
    </citation>
    <scope>NUCLEOTIDE SEQUENCE [LARGE SCALE GENOMIC DNA]</scope>
    <source>
        <strain evidence="7 8">MA9</strain>
    </source>
</reference>
<feature type="transmembrane region" description="Helical" evidence="6">
    <location>
        <begin position="48"/>
        <end position="70"/>
    </location>
</feature>
<dbReference type="InterPro" id="IPR005744">
    <property type="entry name" value="Hy-lIII"/>
</dbReference>
<evidence type="ECO:0000313" key="7">
    <source>
        <dbReference type="EMBL" id="MCH7322597.1"/>
    </source>
</evidence>